<dbReference type="InterPro" id="IPR050297">
    <property type="entry name" value="LipidA_mod_glycosyltrf_83"/>
</dbReference>
<feature type="transmembrane region" description="Helical" evidence="8">
    <location>
        <begin position="296"/>
        <end position="314"/>
    </location>
</feature>
<dbReference type="Proteomes" id="UP001431572">
    <property type="component" value="Chromosome 2"/>
</dbReference>
<name>A0A8T7M6V7_9CHLR</name>
<accession>A0A8T7M6V7</accession>
<evidence type="ECO:0000256" key="8">
    <source>
        <dbReference type="SAM" id="Phobius"/>
    </source>
</evidence>
<dbReference type="EMBL" id="CP128400">
    <property type="protein sequence ID" value="WJW69676.1"/>
    <property type="molecule type" value="Genomic_DNA"/>
</dbReference>
<feature type="transmembrane region" description="Helical" evidence="8">
    <location>
        <begin position="6"/>
        <end position="23"/>
    </location>
</feature>
<comment type="subcellular location">
    <subcellularLocation>
        <location evidence="1">Cell membrane</location>
        <topology evidence="1">Multi-pass membrane protein</topology>
    </subcellularLocation>
</comment>
<evidence type="ECO:0000256" key="2">
    <source>
        <dbReference type="ARBA" id="ARBA00022475"/>
    </source>
</evidence>
<dbReference type="GO" id="GO:0005886">
    <property type="term" value="C:plasma membrane"/>
    <property type="evidence" value="ECO:0007669"/>
    <property type="project" value="UniProtKB-SubCell"/>
</dbReference>
<keyword evidence="4" id="KW-0808">Transferase</keyword>
<keyword evidence="12" id="KW-1185">Reference proteome</keyword>
<evidence type="ECO:0000313" key="12">
    <source>
        <dbReference type="Proteomes" id="UP001431572"/>
    </source>
</evidence>
<keyword evidence="6 8" id="KW-1133">Transmembrane helix</keyword>
<evidence type="ECO:0000256" key="6">
    <source>
        <dbReference type="ARBA" id="ARBA00022989"/>
    </source>
</evidence>
<keyword evidence="5 8" id="KW-0812">Transmembrane</keyword>
<evidence type="ECO:0000256" key="1">
    <source>
        <dbReference type="ARBA" id="ARBA00004651"/>
    </source>
</evidence>
<dbReference type="PANTHER" id="PTHR33908:SF11">
    <property type="entry name" value="MEMBRANE PROTEIN"/>
    <property type="match status" value="1"/>
</dbReference>
<keyword evidence="7 8" id="KW-0472">Membrane</keyword>
<evidence type="ECO:0000313" key="9">
    <source>
        <dbReference type="EMBL" id="NWJ47771.1"/>
    </source>
</evidence>
<dbReference type="Proteomes" id="UP000521676">
    <property type="component" value="Unassembled WGS sequence"/>
</dbReference>
<evidence type="ECO:0000313" key="11">
    <source>
        <dbReference type="Proteomes" id="UP000521676"/>
    </source>
</evidence>
<feature type="transmembrane region" description="Helical" evidence="8">
    <location>
        <begin position="267"/>
        <end position="290"/>
    </location>
</feature>
<feature type="transmembrane region" description="Helical" evidence="8">
    <location>
        <begin position="326"/>
        <end position="345"/>
    </location>
</feature>
<keyword evidence="3" id="KW-0328">Glycosyltransferase</keyword>
<gene>
    <name evidence="9" type="ORF">HXX08_18110</name>
    <name evidence="10" type="ORF">OZ401_003304</name>
</gene>
<dbReference type="GO" id="GO:0016763">
    <property type="term" value="F:pentosyltransferase activity"/>
    <property type="evidence" value="ECO:0007669"/>
    <property type="project" value="TreeGrafter"/>
</dbReference>
<keyword evidence="2" id="KW-1003">Cell membrane</keyword>
<evidence type="ECO:0000256" key="3">
    <source>
        <dbReference type="ARBA" id="ARBA00022676"/>
    </source>
</evidence>
<evidence type="ECO:0000256" key="7">
    <source>
        <dbReference type="ARBA" id="ARBA00023136"/>
    </source>
</evidence>
<reference evidence="9 11" key="1">
    <citation type="submission" date="2020-06" db="EMBL/GenBank/DDBJ databases">
        <title>Anoxygenic phototrophic Chloroflexota member uses a Type I reaction center.</title>
        <authorList>
            <person name="Tsuji J.M."/>
            <person name="Shaw N.A."/>
            <person name="Nagashima S."/>
            <person name="Venkiteswaran J."/>
            <person name="Schiff S.L."/>
            <person name="Hanada S."/>
            <person name="Tank M."/>
            <person name="Neufeld J.D."/>
        </authorList>
    </citation>
    <scope>NUCLEOTIDE SEQUENCE [LARGE SCALE GENOMIC DNA]</scope>
    <source>
        <strain evidence="9">L227-S17</strain>
    </source>
</reference>
<feature type="transmembrane region" description="Helical" evidence="8">
    <location>
        <begin position="55"/>
        <end position="73"/>
    </location>
</feature>
<feature type="transmembrane region" description="Helical" evidence="8">
    <location>
        <begin position="197"/>
        <end position="215"/>
    </location>
</feature>
<dbReference type="EMBL" id="JACATZ010000003">
    <property type="protein sequence ID" value="NWJ47771.1"/>
    <property type="molecule type" value="Genomic_DNA"/>
</dbReference>
<feature type="transmembrane region" description="Helical" evidence="8">
    <location>
        <begin position="173"/>
        <end position="191"/>
    </location>
</feature>
<dbReference type="GO" id="GO:0009103">
    <property type="term" value="P:lipopolysaccharide biosynthetic process"/>
    <property type="evidence" value="ECO:0007669"/>
    <property type="project" value="UniProtKB-ARBA"/>
</dbReference>
<dbReference type="AlphaFoldDB" id="A0A8T7M6V7"/>
<dbReference type="PANTHER" id="PTHR33908">
    <property type="entry name" value="MANNOSYLTRANSFERASE YKCB-RELATED"/>
    <property type="match status" value="1"/>
</dbReference>
<proteinExistence type="predicted"/>
<organism evidence="9 11">
    <name type="scientific">Candidatus Chlorohelix allophototropha</name>
    <dbReference type="NCBI Taxonomy" id="3003348"/>
    <lineage>
        <taxon>Bacteria</taxon>
        <taxon>Bacillati</taxon>
        <taxon>Chloroflexota</taxon>
        <taxon>Chloroflexia</taxon>
        <taxon>Candidatus Chloroheliales</taxon>
        <taxon>Candidatus Chloroheliaceae</taxon>
        <taxon>Candidatus Chlorohelix</taxon>
    </lineage>
</organism>
<evidence type="ECO:0000256" key="5">
    <source>
        <dbReference type="ARBA" id="ARBA00022692"/>
    </source>
</evidence>
<feature type="transmembrane region" description="Helical" evidence="8">
    <location>
        <begin position="113"/>
        <end position="132"/>
    </location>
</feature>
<evidence type="ECO:0000313" key="10">
    <source>
        <dbReference type="EMBL" id="WJW69676.1"/>
    </source>
</evidence>
<reference evidence="10" key="2">
    <citation type="journal article" date="2024" name="Nature">
        <title>Anoxygenic phototroph of the Chloroflexota uses a type I reaction centre.</title>
        <authorList>
            <person name="Tsuji J.M."/>
            <person name="Shaw N.A."/>
            <person name="Nagashima S."/>
            <person name="Venkiteswaran J.J."/>
            <person name="Schiff S.L."/>
            <person name="Watanabe T."/>
            <person name="Fukui M."/>
            <person name="Hanada S."/>
            <person name="Tank M."/>
            <person name="Neufeld J.D."/>
        </authorList>
    </citation>
    <scope>NUCLEOTIDE SEQUENCE</scope>
    <source>
        <strain evidence="10">L227-S17</strain>
    </source>
</reference>
<feature type="transmembrane region" description="Helical" evidence="8">
    <location>
        <begin position="138"/>
        <end position="161"/>
    </location>
</feature>
<dbReference type="RefSeq" id="WP_341471549.1">
    <property type="nucleotide sequence ID" value="NZ_CP128400.1"/>
</dbReference>
<feature type="transmembrane region" description="Helical" evidence="8">
    <location>
        <begin position="79"/>
        <end position="101"/>
    </location>
</feature>
<evidence type="ECO:0000256" key="4">
    <source>
        <dbReference type="ARBA" id="ARBA00022679"/>
    </source>
</evidence>
<protein>
    <recommendedName>
        <fullName evidence="13">Glycosyltransferase RgtA/B/C/D-like domain-containing protein</fullName>
    </recommendedName>
</protein>
<feature type="transmembrane region" description="Helical" evidence="8">
    <location>
        <begin position="365"/>
        <end position="385"/>
    </location>
</feature>
<sequence length="518" mass="57769">MLKTRLNPILAVLVILAATLRLINGPRPYDDAFITFRYVENITNGIGFVYNAGEYVLGTTTPLYTLLLALLHFPLKSDLGWIALLINTVADCASIILLYQLGRKFIGGKAPGFVYAAPLLFAVSVFSTNWCIGGMETSLFSCLLLLSFYLAVTRQTVWGAFSAALATLCRPEGILIAGLVLVAAWVIRRGIPWREFLVMTATGAPWALFATLYFGSPIPHSITAKGDKVYIFAETGLARFKQFSLIAWDNPIGQIITTMKLPDGKKIFVLGLVVTIIFLALALAGIWRIWKADRVAGAMALAFPLLLNGAYVLATYRDVLIFDWYLVPLVSWYLLLTTSGLYQWSNWGIGWASRWFKPRAKYSRLLLAGLALYLAVSLVNQMQAYDWGRTRMKSPEYYREAAQIISSRLRPTDTIIAPEIGMLGYYANARIFDSVGLISPGALKYYPVPPNELASNNAIPTRMVNELKPEYVISLELFVRNSLNLSPQFKENYTLLQKIPTNTYGSDGLLIYIRKDLL</sequence>
<evidence type="ECO:0008006" key="13">
    <source>
        <dbReference type="Google" id="ProtNLM"/>
    </source>
</evidence>